<dbReference type="GO" id="GO:0005524">
    <property type="term" value="F:ATP binding"/>
    <property type="evidence" value="ECO:0007669"/>
    <property type="project" value="InterPro"/>
</dbReference>
<dbReference type="Proteomes" id="UP000001514">
    <property type="component" value="Unassembled WGS sequence"/>
</dbReference>
<dbReference type="HOGENOM" id="CLU_1879004_0_0_1"/>
<organism evidence="3">
    <name type="scientific">Selaginella moellendorffii</name>
    <name type="common">Spikemoss</name>
    <dbReference type="NCBI Taxonomy" id="88036"/>
    <lineage>
        <taxon>Eukaryota</taxon>
        <taxon>Viridiplantae</taxon>
        <taxon>Streptophyta</taxon>
        <taxon>Embryophyta</taxon>
        <taxon>Tracheophyta</taxon>
        <taxon>Lycopodiopsida</taxon>
        <taxon>Selaginellales</taxon>
        <taxon>Selaginellaceae</taxon>
        <taxon>Selaginella</taxon>
    </lineage>
</organism>
<dbReference type="InterPro" id="IPR011009">
    <property type="entry name" value="Kinase-like_dom_sf"/>
</dbReference>
<dbReference type="eggNOG" id="KOG1187">
    <property type="taxonomic scope" value="Eukaryota"/>
</dbReference>
<evidence type="ECO:0000313" key="3">
    <source>
        <dbReference type="Proteomes" id="UP000001514"/>
    </source>
</evidence>
<dbReference type="EMBL" id="GL377613">
    <property type="protein sequence ID" value="EFJ17654.1"/>
    <property type="molecule type" value="Genomic_DNA"/>
</dbReference>
<evidence type="ECO:0000259" key="1">
    <source>
        <dbReference type="PROSITE" id="PS50011"/>
    </source>
</evidence>
<feature type="domain" description="Protein kinase" evidence="1">
    <location>
        <begin position="1"/>
        <end position="136"/>
    </location>
</feature>
<sequence length="136" mass="15093">MVCKTGNRFGGCQSDVISSRGSQVGTIIRRDLRPHNILLTHDYAPMVGDFGLARWHTSSQPAVETKSSLHDVALCYTSGVGGRCLGFIDKELYELSLRNRRVISINSFLYTGLRGPVNRPRIRSILSNISVTLERS</sequence>
<proteinExistence type="predicted"/>
<dbReference type="PROSITE" id="PS50011">
    <property type="entry name" value="PROTEIN_KINASE_DOM"/>
    <property type="match status" value="1"/>
</dbReference>
<protein>
    <recommendedName>
        <fullName evidence="1">Protein kinase domain-containing protein</fullName>
    </recommendedName>
</protein>
<reference evidence="2 3" key="1">
    <citation type="journal article" date="2011" name="Science">
        <title>The Selaginella genome identifies genetic changes associated with the evolution of vascular plants.</title>
        <authorList>
            <person name="Banks J.A."/>
            <person name="Nishiyama T."/>
            <person name="Hasebe M."/>
            <person name="Bowman J.L."/>
            <person name="Gribskov M."/>
            <person name="dePamphilis C."/>
            <person name="Albert V.A."/>
            <person name="Aono N."/>
            <person name="Aoyama T."/>
            <person name="Ambrose B.A."/>
            <person name="Ashton N.W."/>
            <person name="Axtell M.J."/>
            <person name="Barker E."/>
            <person name="Barker M.S."/>
            <person name="Bennetzen J.L."/>
            <person name="Bonawitz N.D."/>
            <person name="Chapple C."/>
            <person name="Cheng C."/>
            <person name="Correa L.G."/>
            <person name="Dacre M."/>
            <person name="DeBarry J."/>
            <person name="Dreyer I."/>
            <person name="Elias M."/>
            <person name="Engstrom E.M."/>
            <person name="Estelle M."/>
            <person name="Feng L."/>
            <person name="Finet C."/>
            <person name="Floyd S.K."/>
            <person name="Frommer W.B."/>
            <person name="Fujita T."/>
            <person name="Gramzow L."/>
            <person name="Gutensohn M."/>
            <person name="Harholt J."/>
            <person name="Hattori M."/>
            <person name="Heyl A."/>
            <person name="Hirai T."/>
            <person name="Hiwatashi Y."/>
            <person name="Ishikawa M."/>
            <person name="Iwata M."/>
            <person name="Karol K.G."/>
            <person name="Koehler B."/>
            <person name="Kolukisaoglu U."/>
            <person name="Kubo M."/>
            <person name="Kurata T."/>
            <person name="Lalonde S."/>
            <person name="Li K."/>
            <person name="Li Y."/>
            <person name="Litt A."/>
            <person name="Lyons E."/>
            <person name="Manning G."/>
            <person name="Maruyama T."/>
            <person name="Michael T.P."/>
            <person name="Mikami K."/>
            <person name="Miyazaki S."/>
            <person name="Morinaga S."/>
            <person name="Murata T."/>
            <person name="Mueller-Roeber B."/>
            <person name="Nelson D.R."/>
            <person name="Obara M."/>
            <person name="Oguri Y."/>
            <person name="Olmstead R.G."/>
            <person name="Onodera N."/>
            <person name="Petersen B.L."/>
            <person name="Pils B."/>
            <person name="Prigge M."/>
            <person name="Rensing S.A."/>
            <person name="Riano-Pachon D.M."/>
            <person name="Roberts A.W."/>
            <person name="Sato Y."/>
            <person name="Scheller H.V."/>
            <person name="Schulz B."/>
            <person name="Schulz C."/>
            <person name="Shakirov E.V."/>
            <person name="Shibagaki N."/>
            <person name="Shinohara N."/>
            <person name="Shippen D.E."/>
            <person name="Soerensen I."/>
            <person name="Sotooka R."/>
            <person name="Sugimoto N."/>
            <person name="Sugita M."/>
            <person name="Sumikawa N."/>
            <person name="Tanurdzic M."/>
            <person name="Theissen G."/>
            <person name="Ulvskov P."/>
            <person name="Wakazuki S."/>
            <person name="Weng J.K."/>
            <person name="Willats W.W."/>
            <person name="Wipf D."/>
            <person name="Wolf P.G."/>
            <person name="Yang L."/>
            <person name="Zimmer A.D."/>
            <person name="Zhu Q."/>
            <person name="Mitros T."/>
            <person name="Hellsten U."/>
            <person name="Loque D."/>
            <person name="Otillar R."/>
            <person name="Salamov A."/>
            <person name="Schmutz J."/>
            <person name="Shapiro H."/>
            <person name="Lindquist E."/>
            <person name="Lucas S."/>
            <person name="Rokhsar D."/>
            <person name="Grigoriev I.V."/>
        </authorList>
    </citation>
    <scope>NUCLEOTIDE SEQUENCE [LARGE SCALE GENOMIC DNA]</scope>
</reference>
<dbReference type="Gramene" id="EFJ17654">
    <property type="protein sequence ID" value="EFJ17654"/>
    <property type="gene ID" value="SELMODRAFT_420952"/>
</dbReference>
<dbReference type="Gene3D" id="1.10.510.10">
    <property type="entry name" value="Transferase(Phosphotransferase) domain 1"/>
    <property type="match status" value="1"/>
</dbReference>
<dbReference type="InterPro" id="IPR000719">
    <property type="entry name" value="Prot_kinase_dom"/>
</dbReference>
<dbReference type="KEGG" id="smo:SELMODRAFT_420952"/>
<evidence type="ECO:0000313" key="2">
    <source>
        <dbReference type="EMBL" id="EFJ17654.1"/>
    </source>
</evidence>
<dbReference type="SUPFAM" id="SSF56112">
    <property type="entry name" value="Protein kinase-like (PK-like)"/>
    <property type="match status" value="1"/>
</dbReference>
<gene>
    <name evidence="2" type="ORF">SELMODRAFT_420952</name>
</gene>
<dbReference type="InParanoid" id="D8SDN3"/>
<keyword evidence="3" id="KW-1185">Reference proteome</keyword>
<dbReference type="AlphaFoldDB" id="D8SDN3"/>
<name>D8SDN3_SELML</name>
<dbReference type="GO" id="GO:0004672">
    <property type="term" value="F:protein kinase activity"/>
    <property type="evidence" value="ECO:0007669"/>
    <property type="project" value="InterPro"/>
</dbReference>
<accession>D8SDN3</accession>